<dbReference type="OrthoDB" id="10253736at2759"/>
<evidence type="ECO:0000256" key="1">
    <source>
        <dbReference type="ARBA" id="ARBA00006484"/>
    </source>
</evidence>
<organism evidence="3 4">
    <name type="scientific">Leucocoprinus leucothites</name>
    <dbReference type="NCBI Taxonomy" id="201217"/>
    <lineage>
        <taxon>Eukaryota</taxon>
        <taxon>Fungi</taxon>
        <taxon>Dikarya</taxon>
        <taxon>Basidiomycota</taxon>
        <taxon>Agaricomycotina</taxon>
        <taxon>Agaricomycetes</taxon>
        <taxon>Agaricomycetidae</taxon>
        <taxon>Agaricales</taxon>
        <taxon>Agaricineae</taxon>
        <taxon>Agaricaceae</taxon>
        <taxon>Leucocoprinus</taxon>
    </lineage>
</organism>
<dbReference type="Pfam" id="PF13561">
    <property type="entry name" value="adh_short_C2"/>
    <property type="match status" value="1"/>
</dbReference>
<dbReference type="CDD" id="cd05233">
    <property type="entry name" value="SDR_c"/>
    <property type="match status" value="1"/>
</dbReference>
<gene>
    <name evidence="3" type="ORF">D9756_007883</name>
</gene>
<name>A0A8H5D4M2_9AGAR</name>
<dbReference type="InterPro" id="IPR036291">
    <property type="entry name" value="NAD(P)-bd_dom_sf"/>
</dbReference>
<evidence type="ECO:0008006" key="5">
    <source>
        <dbReference type="Google" id="ProtNLM"/>
    </source>
</evidence>
<reference evidence="3 4" key="1">
    <citation type="journal article" date="2020" name="ISME J.">
        <title>Uncovering the hidden diversity of litter-decomposition mechanisms in mushroom-forming fungi.</title>
        <authorList>
            <person name="Floudas D."/>
            <person name="Bentzer J."/>
            <person name="Ahren D."/>
            <person name="Johansson T."/>
            <person name="Persson P."/>
            <person name="Tunlid A."/>
        </authorList>
    </citation>
    <scope>NUCLEOTIDE SEQUENCE [LARGE SCALE GENOMIC DNA]</scope>
    <source>
        <strain evidence="3 4">CBS 146.42</strain>
    </source>
</reference>
<evidence type="ECO:0000313" key="3">
    <source>
        <dbReference type="EMBL" id="KAF5353415.1"/>
    </source>
</evidence>
<dbReference type="EMBL" id="JAACJO010000010">
    <property type="protein sequence ID" value="KAF5353415.1"/>
    <property type="molecule type" value="Genomic_DNA"/>
</dbReference>
<evidence type="ECO:0000256" key="2">
    <source>
        <dbReference type="ARBA" id="ARBA00023002"/>
    </source>
</evidence>
<dbReference type="Gene3D" id="3.40.50.720">
    <property type="entry name" value="NAD(P)-binding Rossmann-like Domain"/>
    <property type="match status" value="1"/>
</dbReference>
<accession>A0A8H5D4M2</accession>
<protein>
    <recommendedName>
        <fullName evidence="5">NAD(P)-binding protein</fullName>
    </recommendedName>
</protein>
<evidence type="ECO:0000313" key="4">
    <source>
        <dbReference type="Proteomes" id="UP000559027"/>
    </source>
</evidence>
<keyword evidence="2" id="KW-0560">Oxidoreductase</keyword>
<dbReference type="GO" id="GO:0016491">
    <property type="term" value="F:oxidoreductase activity"/>
    <property type="evidence" value="ECO:0007669"/>
    <property type="project" value="UniProtKB-KW"/>
</dbReference>
<sequence>MPLDLGLEGAHVLVTGASGGIGLEITRLFAEQGAKVTAHYNTNSKTLQPLISQYGPQQIQALQANLVEEEAVAKLFRDAASSPFGEVSILILNHAISSSVKEPLWKISLERWKHTIDVNLTSSFIVTKEYLKRLNGASETVKDRTSVVIIGSTAGKLGEAGNADYSASKSALMYGFTLSLKNEIVKIAPKARVNSIAPGWVATPRVEEFLKNPNIVYSALATTPLKKVATPQDIAPQVVLLSSQKVSGHITGQVLMIEGGMEGRLLNKPEDI</sequence>
<dbReference type="PANTHER" id="PTHR24321">
    <property type="entry name" value="DEHYDROGENASES, SHORT CHAIN"/>
    <property type="match status" value="1"/>
</dbReference>
<dbReference type="InterPro" id="IPR002347">
    <property type="entry name" value="SDR_fam"/>
</dbReference>
<comment type="similarity">
    <text evidence="1">Belongs to the short-chain dehydrogenases/reductases (SDR) family.</text>
</comment>
<dbReference type="Proteomes" id="UP000559027">
    <property type="component" value="Unassembled WGS sequence"/>
</dbReference>
<dbReference type="PRINTS" id="PR00081">
    <property type="entry name" value="GDHRDH"/>
</dbReference>
<dbReference type="AlphaFoldDB" id="A0A8H5D4M2"/>
<dbReference type="PANTHER" id="PTHR24321:SF8">
    <property type="entry name" value="ESTRADIOL 17-BETA-DEHYDROGENASE 8-RELATED"/>
    <property type="match status" value="1"/>
</dbReference>
<proteinExistence type="inferred from homology"/>
<comment type="caution">
    <text evidence="3">The sequence shown here is derived from an EMBL/GenBank/DDBJ whole genome shotgun (WGS) entry which is preliminary data.</text>
</comment>
<dbReference type="SUPFAM" id="SSF51735">
    <property type="entry name" value="NAD(P)-binding Rossmann-fold domains"/>
    <property type="match status" value="1"/>
</dbReference>
<keyword evidence="4" id="KW-1185">Reference proteome</keyword>